<sequence length="106" mass="11886">MVLLAVSVLYVITSPILVRLVPEFSFIISKGLRLLSFDSVVEFGETTGGGGIWKALRFFFKRVFDFNLSSFDSFAIELFDFCNANDEFLFASVDADLTVSAAFCEW</sequence>
<evidence type="ECO:0000313" key="2">
    <source>
        <dbReference type="Proteomes" id="UP000092445"/>
    </source>
</evidence>
<reference evidence="1" key="2">
    <citation type="submission" date="2020-05" db="UniProtKB">
        <authorList>
            <consortium name="EnsemblMetazoa"/>
        </authorList>
    </citation>
    <scope>IDENTIFICATION</scope>
    <source>
        <strain evidence="1">IAEA</strain>
    </source>
</reference>
<reference evidence="2" key="1">
    <citation type="submission" date="2014-03" db="EMBL/GenBank/DDBJ databases">
        <authorList>
            <person name="Aksoy S."/>
            <person name="Warren W."/>
            <person name="Wilson R.K."/>
        </authorList>
    </citation>
    <scope>NUCLEOTIDE SEQUENCE [LARGE SCALE GENOMIC DNA]</scope>
    <source>
        <strain evidence="2">IAEA</strain>
    </source>
</reference>
<dbReference type="EnsemblMetazoa" id="GPAI038918-RA">
    <property type="protein sequence ID" value="GPAI038918-PA"/>
    <property type="gene ID" value="GPAI038918"/>
</dbReference>
<dbReference type="Proteomes" id="UP000092445">
    <property type="component" value="Unassembled WGS sequence"/>
</dbReference>
<organism evidence="1 2">
    <name type="scientific">Glossina pallidipes</name>
    <name type="common">Tsetse fly</name>
    <dbReference type="NCBI Taxonomy" id="7398"/>
    <lineage>
        <taxon>Eukaryota</taxon>
        <taxon>Metazoa</taxon>
        <taxon>Ecdysozoa</taxon>
        <taxon>Arthropoda</taxon>
        <taxon>Hexapoda</taxon>
        <taxon>Insecta</taxon>
        <taxon>Pterygota</taxon>
        <taxon>Neoptera</taxon>
        <taxon>Endopterygota</taxon>
        <taxon>Diptera</taxon>
        <taxon>Brachycera</taxon>
        <taxon>Muscomorpha</taxon>
        <taxon>Hippoboscoidea</taxon>
        <taxon>Glossinidae</taxon>
        <taxon>Glossina</taxon>
    </lineage>
</organism>
<keyword evidence="2" id="KW-1185">Reference proteome</keyword>
<proteinExistence type="predicted"/>
<dbReference type="VEuPathDB" id="VectorBase:GPAI038918"/>
<dbReference type="AlphaFoldDB" id="A0A1B0A9X4"/>
<name>A0A1B0A9X4_GLOPL</name>
<evidence type="ECO:0000313" key="1">
    <source>
        <dbReference type="EnsemblMetazoa" id="GPAI038918-PA"/>
    </source>
</evidence>
<protein>
    <submittedName>
        <fullName evidence="1">Uncharacterized protein</fullName>
    </submittedName>
</protein>
<accession>A0A1B0A9X4</accession>